<dbReference type="STRING" id="1306406.J116_018965"/>
<gene>
    <name evidence="1" type="ORF">J116_018965</name>
</gene>
<accession>A0A1D3DV81</accession>
<protein>
    <submittedName>
        <fullName evidence="1">Uncharacterized protein</fullName>
    </submittedName>
</protein>
<dbReference type="RefSeq" id="WP_023588650.1">
    <property type="nucleotide sequence ID" value="NZ_ASHX02000001.1"/>
</dbReference>
<keyword evidence="2" id="KW-1185">Reference proteome</keyword>
<evidence type="ECO:0000313" key="1">
    <source>
        <dbReference type="EMBL" id="OEJ96230.1"/>
    </source>
</evidence>
<reference evidence="1 2" key="1">
    <citation type="journal article" date="2013" name="Genome Announc.">
        <title>Genome Sequence of Streptomyces violaceusniger Strain SPC6, a Halotolerant Streptomycete That Exhibits Rapid Growth and Development.</title>
        <authorList>
            <person name="Chen X."/>
            <person name="Zhang B."/>
            <person name="Zhang W."/>
            <person name="Wu X."/>
            <person name="Zhang M."/>
            <person name="Chen T."/>
            <person name="Liu G."/>
            <person name="Dyson P."/>
        </authorList>
    </citation>
    <scope>NUCLEOTIDE SEQUENCE [LARGE SCALE GENOMIC DNA]</scope>
    <source>
        <strain evidence="1 2">SPC6</strain>
    </source>
</reference>
<dbReference type="EMBL" id="ASHX02000001">
    <property type="protein sequence ID" value="OEJ96230.1"/>
    <property type="molecule type" value="Genomic_DNA"/>
</dbReference>
<dbReference type="eggNOG" id="ENOG5032797">
    <property type="taxonomic scope" value="Bacteria"/>
</dbReference>
<evidence type="ECO:0000313" key="2">
    <source>
        <dbReference type="Proteomes" id="UP000095329"/>
    </source>
</evidence>
<dbReference type="Proteomes" id="UP000095329">
    <property type="component" value="Unassembled WGS sequence"/>
</dbReference>
<dbReference type="AlphaFoldDB" id="A0A1D3DV81"/>
<organism evidence="1 2">
    <name type="scientific">Streptomyces thermolilacinus SPC6</name>
    <dbReference type="NCBI Taxonomy" id="1306406"/>
    <lineage>
        <taxon>Bacteria</taxon>
        <taxon>Bacillati</taxon>
        <taxon>Actinomycetota</taxon>
        <taxon>Actinomycetes</taxon>
        <taxon>Kitasatosporales</taxon>
        <taxon>Streptomycetaceae</taxon>
        <taxon>Streptomyces</taxon>
    </lineage>
</organism>
<comment type="caution">
    <text evidence="1">The sequence shown here is derived from an EMBL/GenBank/DDBJ whole genome shotgun (WGS) entry which is preliminary data.</text>
</comment>
<sequence>MTSKQQLAALAVAAGRDMVRIGAQHGIHSDIAKQAAHLADKAARAAEAAGCAPADYARARHAH</sequence>
<name>A0A1D3DV81_9ACTN</name>
<proteinExistence type="predicted"/>